<feature type="region of interest" description="Disordered" evidence="5">
    <location>
        <begin position="321"/>
        <end position="361"/>
    </location>
</feature>
<gene>
    <name evidence="9" type="ORF">BDCG_04024</name>
</gene>
<dbReference type="Pfam" id="PF05185">
    <property type="entry name" value="PRMT5"/>
    <property type="match status" value="1"/>
</dbReference>
<keyword evidence="3 4" id="KW-0949">S-adenosyl-L-methionine</keyword>
<accession>A0ABP2EXM6</accession>
<evidence type="ECO:0000256" key="1">
    <source>
        <dbReference type="ARBA" id="ARBA00022603"/>
    </source>
</evidence>
<feature type="compositionally biased region" description="Gly residues" evidence="5">
    <location>
        <begin position="639"/>
        <end position="651"/>
    </location>
</feature>
<evidence type="ECO:0000313" key="10">
    <source>
        <dbReference type="Proteomes" id="UP000002039"/>
    </source>
</evidence>
<sequence length="866" mass="94199">MDPHGDLAPAFCIGQHETRRTVPVSPQLVQLAQEGNYDLLTTPITTPVFHSRILTLLSTHLSDSRPPVCDATLTLGTSHNTSPVTIPPLLPEDTFLTPNESTSQLVGVTSSWIDLCSPDPLIADISRQILSLEISYAAFCGVSFVIIPGPRLHHGNVHGEGLMYYARAVQDVLNVGLYIQVHIWFSMVDNPDLETNDVGDLAPFARAEYLSARDDLAPKLDLFGTWEAWDVIRKLCRYHSRLFVALSIPKHLPPMSVQSRWHSEQVHILTIAGSSFIKNQKGYPVLSKAHQAMISRMMRLRTPPWIILCDVGPIAGLEVGQAGSETESTRTISSKVESDKDAPTPAEAHQHFKSGSNKKNFDPTPHLSYMRNLQQKQPARTPMERFGIGYQDYLQAPLQPLTVNLESITYEVFEKDPIKYEWYERAIAKALKDWAEQGKPTCHPEGHVVVAVVGAGRGPLVTRAIRASVETGVAIEIWVVEKNPNAFVLLQRHNESLWGGCVNLVKSDMRSWKGPHRLAPVSGDSNEPPKIIHTPIDILVSELLGSFGDNELSPECLDGVTHLLNPVNGISIPASYSAHLSPISSPRLHADVTNQSITNPAAPETPYVVMLHAFDFLSTIQQQPAAPTKSTGASKPTSGAGGGQSTPGGGTTSPSPLVEPPTPIIQSAWSFSHPNANIPPHSPLSSTISNEHNVRRTRLTFPCRERGTCHGLAGYFETVLYEGVELSTNPVTMDAKSAGMISWFPIYFPLKTPLTVPSNSEIVVTMYRQTDNRKVWYEWIVEVFALDTSASPSSPSSSSVAATTTAMSSSGASSPSPQDYSLSSSSSLSTAGKGVDSDKGKTPGGVKRVRVAMSELHSSIKDGCLM</sequence>
<dbReference type="PROSITE" id="PS51678">
    <property type="entry name" value="SAM_MT_PRMT"/>
    <property type="match status" value="1"/>
</dbReference>
<proteinExistence type="predicted"/>
<dbReference type="Pfam" id="PF17286">
    <property type="entry name" value="PRMT5_C"/>
    <property type="match status" value="1"/>
</dbReference>
<feature type="domain" description="PRMT5 arginine-N-methyltransferase" evidence="6">
    <location>
        <begin position="384"/>
        <end position="572"/>
    </location>
</feature>
<feature type="domain" description="PRMT5 oligomerisation" evidence="8">
    <location>
        <begin position="575"/>
        <end position="828"/>
    </location>
</feature>
<dbReference type="PANTHER" id="PTHR10738">
    <property type="entry name" value="PROTEIN ARGININE N-METHYLTRANSFERASE 5"/>
    <property type="match status" value="1"/>
</dbReference>
<keyword evidence="2 4" id="KW-0808">Transferase</keyword>
<dbReference type="InterPro" id="IPR025799">
    <property type="entry name" value="Arg_MeTrfase"/>
</dbReference>
<dbReference type="InterPro" id="IPR035248">
    <property type="entry name" value="PRMT5_C"/>
</dbReference>
<keyword evidence="10" id="KW-1185">Reference proteome</keyword>
<dbReference type="Gene3D" id="2.70.160.11">
    <property type="entry name" value="Hnrnp arginine n-methyltransferase1"/>
    <property type="match status" value="1"/>
</dbReference>
<dbReference type="Proteomes" id="UP000002039">
    <property type="component" value="Unassembled WGS sequence"/>
</dbReference>
<name>A0ABP2EXM6_AJEDR</name>
<dbReference type="Gene3D" id="3.20.20.150">
    <property type="entry name" value="Divalent-metal-dependent TIM barrel enzymes"/>
    <property type="match status" value="1"/>
</dbReference>
<dbReference type="EMBL" id="EQ999976">
    <property type="protein sequence ID" value="EEQ88904.2"/>
    <property type="molecule type" value="Genomic_DNA"/>
</dbReference>
<evidence type="ECO:0000259" key="8">
    <source>
        <dbReference type="Pfam" id="PF17286"/>
    </source>
</evidence>
<protein>
    <submittedName>
        <fullName evidence="9">Protein arginine N-methyltransferase 5</fullName>
    </submittedName>
</protein>
<keyword evidence="1 4" id="KW-0489">Methyltransferase</keyword>
<dbReference type="Pfam" id="PF17285">
    <property type="entry name" value="PRMT5_TIM"/>
    <property type="match status" value="1"/>
</dbReference>
<evidence type="ECO:0000256" key="4">
    <source>
        <dbReference type="PROSITE-ProRule" id="PRU01015"/>
    </source>
</evidence>
<feature type="domain" description="PRMT5 TIM barrel" evidence="7">
    <location>
        <begin position="36"/>
        <end position="376"/>
    </location>
</feature>
<dbReference type="InterPro" id="IPR035075">
    <property type="entry name" value="PRMT5"/>
</dbReference>
<evidence type="ECO:0000313" key="9">
    <source>
        <dbReference type="EMBL" id="EEQ88904.2"/>
    </source>
</evidence>
<evidence type="ECO:0000256" key="2">
    <source>
        <dbReference type="ARBA" id="ARBA00022679"/>
    </source>
</evidence>
<evidence type="ECO:0000259" key="7">
    <source>
        <dbReference type="Pfam" id="PF17285"/>
    </source>
</evidence>
<evidence type="ECO:0000259" key="6">
    <source>
        <dbReference type="Pfam" id="PF05185"/>
    </source>
</evidence>
<feature type="compositionally biased region" description="Polar residues" evidence="5">
    <location>
        <begin position="622"/>
        <end position="635"/>
    </location>
</feature>
<evidence type="ECO:0000256" key="3">
    <source>
        <dbReference type="ARBA" id="ARBA00022691"/>
    </source>
</evidence>
<reference evidence="10" key="1">
    <citation type="journal article" date="2015" name="PLoS Genet.">
        <title>The dynamic genome and transcriptome of the human fungal pathogen Blastomyces and close relative Emmonsia.</title>
        <authorList>
            <person name="Munoz J.F."/>
            <person name="Gauthier G.M."/>
            <person name="Desjardins C.A."/>
            <person name="Gallo J.E."/>
            <person name="Holder J."/>
            <person name="Sullivan T.D."/>
            <person name="Marty A.J."/>
            <person name="Carmen J.C."/>
            <person name="Chen Z."/>
            <person name="Ding L."/>
            <person name="Gujja S."/>
            <person name="Magrini V."/>
            <person name="Misas E."/>
            <person name="Mitreva M."/>
            <person name="Priest M."/>
            <person name="Saif S."/>
            <person name="Whiston E.A."/>
            <person name="Young S."/>
            <person name="Zeng Q."/>
            <person name="Goldman W.E."/>
            <person name="Mardis E.R."/>
            <person name="Taylor J.W."/>
            <person name="McEwen J.G."/>
            <person name="Clay O.K."/>
            <person name="Klein B.S."/>
            <person name="Cuomo C.A."/>
        </authorList>
    </citation>
    <scope>NUCLEOTIDE SEQUENCE [LARGE SCALE GENOMIC DNA]</scope>
    <source>
        <strain evidence="10">ER-3 / ATCC MYA-2586</strain>
    </source>
</reference>
<dbReference type="InterPro" id="IPR035247">
    <property type="entry name" value="PRMT5_TIM"/>
</dbReference>
<feature type="compositionally biased region" description="Polar residues" evidence="5">
    <location>
        <begin position="323"/>
        <end position="335"/>
    </location>
</feature>
<dbReference type="Gene3D" id="3.40.50.150">
    <property type="entry name" value="Vaccinia Virus protein VP39"/>
    <property type="match status" value="1"/>
</dbReference>
<dbReference type="InterPro" id="IPR029063">
    <property type="entry name" value="SAM-dependent_MTases_sf"/>
</dbReference>
<dbReference type="GeneID" id="69026248"/>
<feature type="compositionally biased region" description="Low complexity" evidence="5">
    <location>
        <begin position="807"/>
        <end position="829"/>
    </location>
</feature>
<feature type="region of interest" description="Disordered" evidence="5">
    <location>
        <begin position="622"/>
        <end position="659"/>
    </location>
</feature>
<evidence type="ECO:0000256" key="5">
    <source>
        <dbReference type="SAM" id="MobiDB-lite"/>
    </source>
</evidence>
<dbReference type="PIRSF" id="PIRSF015894">
    <property type="entry name" value="Skb1_MeTrfase"/>
    <property type="match status" value="1"/>
</dbReference>
<dbReference type="RefSeq" id="XP_045275939.1">
    <property type="nucleotide sequence ID" value="XM_045419693.1"/>
</dbReference>
<dbReference type="InterPro" id="IPR007857">
    <property type="entry name" value="Arg_MeTrfase_PRMT5"/>
</dbReference>
<dbReference type="PANTHER" id="PTHR10738:SF0">
    <property type="entry name" value="PROTEIN ARGININE N-METHYLTRANSFERASE 5"/>
    <property type="match status" value="1"/>
</dbReference>
<feature type="region of interest" description="Disordered" evidence="5">
    <location>
        <begin position="807"/>
        <end position="846"/>
    </location>
</feature>
<dbReference type="SUPFAM" id="SSF53335">
    <property type="entry name" value="S-adenosyl-L-methionine-dependent methyltransferases"/>
    <property type="match status" value="1"/>
</dbReference>
<organism evidence="9 10">
    <name type="scientific">Ajellomyces dermatitidis (strain ER-3 / ATCC MYA-2586)</name>
    <name type="common">Blastomyces dermatitidis</name>
    <dbReference type="NCBI Taxonomy" id="559297"/>
    <lineage>
        <taxon>Eukaryota</taxon>
        <taxon>Fungi</taxon>
        <taxon>Dikarya</taxon>
        <taxon>Ascomycota</taxon>
        <taxon>Pezizomycotina</taxon>
        <taxon>Eurotiomycetes</taxon>
        <taxon>Eurotiomycetidae</taxon>
        <taxon>Onygenales</taxon>
        <taxon>Ajellomycetaceae</taxon>
        <taxon>Blastomyces</taxon>
    </lineage>
</organism>